<evidence type="ECO:0000313" key="2">
    <source>
        <dbReference type="EMBL" id="EIP85304.1"/>
    </source>
</evidence>
<evidence type="ECO:0000313" key="3">
    <source>
        <dbReference type="Proteomes" id="UP000004682"/>
    </source>
</evidence>
<feature type="region of interest" description="Disordered" evidence="1">
    <location>
        <begin position="233"/>
        <end position="277"/>
    </location>
</feature>
<proteinExistence type="predicted"/>
<name>A0ABN0FZD4_9BURK</name>
<reference evidence="3" key="1">
    <citation type="journal article" date="2012" name="J. Bacteriol.">
        <title>Revised Genome Sequence of Burkholderia thailandensis MSMB43 with Improved Annotation.</title>
        <authorList>
            <person name="Zhuo Y."/>
            <person name="Liu L."/>
            <person name="Wang Q."/>
            <person name="Liu X."/>
            <person name="Ren B."/>
            <person name="Liu M."/>
            <person name="Ni P."/>
            <person name="Cheng Y.Q."/>
            <person name="Zhang L."/>
        </authorList>
    </citation>
    <scope>NUCLEOTIDE SEQUENCE [LARGE SCALE GENOMIC DNA]</scope>
    <source>
        <strain evidence="3">MSMB43</strain>
    </source>
</reference>
<accession>A0ABN0FZD4</accession>
<evidence type="ECO:0000256" key="1">
    <source>
        <dbReference type="SAM" id="MobiDB-lite"/>
    </source>
</evidence>
<organism evidence="2 3">
    <name type="scientific">Burkholderia humptydooensis MSMB43</name>
    <dbReference type="NCBI Taxonomy" id="441157"/>
    <lineage>
        <taxon>Bacteria</taxon>
        <taxon>Pseudomonadati</taxon>
        <taxon>Pseudomonadota</taxon>
        <taxon>Betaproteobacteria</taxon>
        <taxon>Burkholderiales</taxon>
        <taxon>Burkholderiaceae</taxon>
        <taxon>Burkholderia</taxon>
        <taxon>pseudomallei group</taxon>
    </lineage>
</organism>
<feature type="compositionally biased region" description="Low complexity" evidence="1">
    <location>
        <begin position="118"/>
        <end position="145"/>
    </location>
</feature>
<dbReference type="Proteomes" id="UP000004682">
    <property type="component" value="Unassembled WGS sequence"/>
</dbReference>
<gene>
    <name evidence="2" type="ORF">A33K_17858</name>
</gene>
<sequence length="277" mass="27975">MMAGTPSSAPLRFFARLAPGARHAPGSVRAALPSRFAAAEAGAAGTFADDARTIPATRGDETRGHPMPTPFATRGAHAAGAGARSVAHASPVVDAVAQTPQRETSFATAFARERTPHDPAASAAAPDIAHSGATDTLATSARSSAATRDAASAPFFAPLSGPLPAPLPGPLLTPRLSALRETPSRTVAPEPAWPAAPVRAPLQAAAVAGRAASTRADAPSVVHVSIERIDVRMPAAPPAAPQPAPKPRATPAMPLGDYLRQRQRERARGGEGGGASS</sequence>
<feature type="compositionally biased region" description="Pro residues" evidence="1">
    <location>
        <begin position="235"/>
        <end position="248"/>
    </location>
</feature>
<keyword evidence="3" id="KW-1185">Reference proteome</keyword>
<protein>
    <submittedName>
        <fullName evidence="2">Uncharacterized protein</fullName>
    </submittedName>
</protein>
<feature type="region of interest" description="Disordered" evidence="1">
    <location>
        <begin position="113"/>
        <end position="145"/>
    </location>
</feature>
<feature type="compositionally biased region" description="Basic and acidic residues" evidence="1">
    <location>
        <begin position="259"/>
        <end position="269"/>
    </location>
</feature>
<dbReference type="EMBL" id="JH692067">
    <property type="protein sequence ID" value="EIP85304.1"/>
    <property type="molecule type" value="Genomic_DNA"/>
</dbReference>